<dbReference type="PANTHER" id="PTHR21266">
    <property type="entry name" value="IRON-SULFUR DOMAIN CONTAINING PROTEIN"/>
    <property type="match status" value="1"/>
</dbReference>
<dbReference type="AlphaFoldDB" id="A0A1X7PP25"/>
<dbReference type="Proteomes" id="UP000193083">
    <property type="component" value="Unassembled WGS sequence"/>
</dbReference>
<accession>A0A1X7PP25</accession>
<dbReference type="SUPFAM" id="SSF50022">
    <property type="entry name" value="ISP domain"/>
    <property type="match status" value="1"/>
</dbReference>
<evidence type="ECO:0000256" key="3">
    <source>
        <dbReference type="ARBA" id="ARBA00023002"/>
    </source>
</evidence>
<evidence type="ECO:0000313" key="7">
    <source>
        <dbReference type="EMBL" id="SMH53614.1"/>
    </source>
</evidence>
<keyword evidence="3" id="KW-0560">Oxidoreductase</keyword>
<organism evidence="7 8">
    <name type="scientific">Mesorhizobium australicum</name>
    <dbReference type="NCBI Taxonomy" id="536018"/>
    <lineage>
        <taxon>Bacteria</taxon>
        <taxon>Pseudomonadati</taxon>
        <taxon>Pseudomonadota</taxon>
        <taxon>Alphaproteobacteria</taxon>
        <taxon>Hyphomicrobiales</taxon>
        <taxon>Phyllobacteriaceae</taxon>
        <taxon>Mesorhizobium</taxon>
    </lineage>
</organism>
<evidence type="ECO:0000256" key="1">
    <source>
        <dbReference type="ARBA" id="ARBA00022714"/>
    </source>
</evidence>
<dbReference type="InterPro" id="IPR015881">
    <property type="entry name" value="ARHD_Rieske_2Fe_2S"/>
</dbReference>
<keyword evidence="4" id="KW-0408">Iron</keyword>
<dbReference type="Pfam" id="PF00355">
    <property type="entry name" value="Rieske"/>
    <property type="match status" value="1"/>
</dbReference>
<dbReference type="RefSeq" id="WP_085466539.1">
    <property type="nucleotide sequence ID" value="NZ_FXBL01000004.1"/>
</dbReference>
<dbReference type="GO" id="GO:0005506">
    <property type="term" value="F:iron ion binding"/>
    <property type="evidence" value="ECO:0007669"/>
    <property type="project" value="InterPro"/>
</dbReference>
<keyword evidence="5" id="KW-0411">Iron-sulfur</keyword>
<dbReference type="CDD" id="cd03469">
    <property type="entry name" value="Rieske_RO_Alpha_N"/>
    <property type="match status" value="1"/>
</dbReference>
<keyword evidence="8" id="KW-1185">Reference proteome</keyword>
<dbReference type="GO" id="GO:0016491">
    <property type="term" value="F:oxidoreductase activity"/>
    <property type="evidence" value="ECO:0007669"/>
    <property type="project" value="UniProtKB-KW"/>
</dbReference>
<gene>
    <name evidence="7" type="ORF">SAMN02982922_4894</name>
</gene>
<sequence>MTFEGWHPVALSSSIEPGSSAGTHISGKEYVVWRDNSGVAHVWEDRCPHRGMKLSFGFVRGDHIACLYHGWQYDTGGRCRYIPAHPALEVPATITVPVFSTFEALGMIWTSAEPEATRAPPPAVAGETVPVRSLYVDSDADQLLEAVRANLPSPFTGEGNSTISPAGGSLWRISAGDDRLLVGLQRVADGRAALHIVIEGPASVYAGAGQAHFLGWTTDVRYALEHRPALIPAARAEAV</sequence>
<evidence type="ECO:0000256" key="5">
    <source>
        <dbReference type="ARBA" id="ARBA00023014"/>
    </source>
</evidence>
<keyword evidence="2" id="KW-0479">Metal-binding</keyword>
<feature type="domain" description="Rieske" evidence="6">
    <location>
        <begin position="6"/>
        <end position="110"/>
    </location>
</feature>
<dbReference type="InterPro" id="IPR036922">
    <property type="entry name" value="Rieske_2Fe-2S_sf"/>
</dbReference>
<keyword evidence="1" id="KW-0001">2Fe-2S</keyword>
<dbReference type="OrthoDB" id="9800776at2"/>
<evidence type="ECO:0000256" key="4">
    <source>
        <dbReference type="ARBA" id="ARBA00023004"/>
    </source>
</evidence>
<name>A0A1X7PP25_9HYPH</name>
<dbReference type="PANTHER" id="PTHR21266:SF59">
    <property type="entry name" value="BLR4922 PROTEIN"/>
    <property type="match status" value="1"/>
</dbReference>
<proteinExistence type="predicted"/>
<evidence type="ECO:0000313" key="8">
    <source>
        <dbReference type="Proteomes" id="UP000193083"/>
    </source>
</evidence>
<dbReference type="InterPro" id="IPR017941">
    <property type="entry name" value="Rieske_2Fe-2S"/>
</dbReference>
<dbReference type="InterPro" id="IPR050584">
    <property type="entry name" value="Cholesterol_7-desaturase"/>
</dbReference>
<dbReference type="PROSITE" id="PS00570">
    <property type="entry name" value="RING_HYDROXYL_ALPHA"/>
    <property type="match status" value="1"/>
</dbReference>
<dbReference type="Gene3D" id="2.102.10.10">
    <property type="entry name" value="Rieske [2Fe-2S] iron-sulphur domain"/>
    <property type="match status" value="1"/>
</dbReference>
<evidence type="ECO:0000259" key="6">
    <source>
        <dbReference type="PROSITE" id="PS51296"/>
    </source>
</evidence>
<evidence type="ECO:0000256" key="2">
    <source>
        <dbReference type="ARBA" id="ARBA00022723"/>
    </source>
</evidence>
<protein>
    <submittedName>
        <fullName evidence="7">Rieske [2Fe-2S] domain-containing protein</fullName>
    </submittedName>
</protein>
<dbReference type="GO" id="GO:0051537">
    <property type="term" value="F:2 iron, 2 sulfur cluster binding"/>
    <property type="evidence" value="ECO:0007669"/>
    <property type="project" value="UniProtKB-KW"/>
</dbReference>
<dbReference type="PROSITE" id="PS51296">
    <property type="entry name" value="RIESKE"/>
    <property type="match status" value="1"/>
</dbReference>
<reference evidence="7 8" key="1">
    <citation type="submission" date="2017-04" db="EMBL/GenBank/DDBJ databases">
        <authorList>
            <person name="Afonso C.L."/>
            <person name="Miller P.J."/>
            <person name="Scott M.A."/>
            <person name="Spackman E."/>
            <person name="Goraichik I."/>
            <person name="Dimitrov K.M."/>
            <person name="Suarez D.L."/>
            <person name="Swayne D.E."/>
        </authorList>
    </citation>
    <scope>NUCLEOTIDE SEQUENCE [LARGE SCALE GENOMIC DNA]</scope>
    <source>
        <strain evidence="7 8">B5P</strain>
    </source>
</reference>
<dbReference type="EMBL" id="FXBL01000004">
    <property type="protein sequence ID" value="SMH53614.1"/>
    <property type="molecule type" value="Genomic_DNA"/>
</dbReference>